<dbReference type="OrthoDB" id="9778062at2"/>
<dbReference type="eggNOG" id="COG0795">
    <property type="taxonomic scope" value="Bacteria"/>
</dbReference>
<evidence type="ECO:0000256" key="1">
    <source>
        <dbReference type="SAM" id="Phobius"/>
    </source>
</evidence>
<dbReference type="Proteomes" id="UP000067325">
    <property type="component" value="Chromosome"/>
</dbReference>
<keyword evidence="1" id="KW-0472">Membrane</keyword>
<dbReference type="EMBL" id="CP008985">
    <property type="protein sequence ID" value="AIN47204.1"/>
    <property type="molecule type" value="Genomic_DNA"/>
</dbReference>
<proteinExistence type="predicted"/>
<gene>
    <name evidence="2" type="ORF">IM45_658</name>
</gene>
<keyword evidence="1" id="KW-1133">Transmembrane helix</keyword>
<dbReference type="AlphaFoldDB" id="A0A088MYB6"/>
<reference evidence="2 3" key="1">
    <citation type="journal article" date="2014" name="MBio">
        <title>Differential genome evolution between companion symbionts in an insect-bacterial symbiosis.</title>
        <authorList>
            <person name="Bennett G.M."/>
            <person name="McCutcheon J.P."/>
            <person name="MacDonald B.R."/>
            <person name="Romanovicz D."/>
            <person name="Moran N.A."/>
        </authorList>
    </citation>
    <scope>NUCLEOTIDE SEQUENCE [LARGE SCALE GENOMIC DNA]</scope>
    <source>
        <strain evidence="2 3">BGSS</strain>
    </source>
</reference>
<feature type="transmembrane region" description="Helical" evidence="1">
    <location>
        <begin position="6"/>
        <end position="26"/>
    </location>
</feature>
<keyword evidence="1" id="KW-0812">Transmembrane</keyword>
<sequence length="67" mass="7519">MAEIAQFIILLSFVIDLLIILSHLHAKSEIIAMHACDIGKHLIIQAAFMLSMFTALFRAINVIWLSP</sequence>
<name>A0A088MYB6_9GAMM</name>
<evidence type="ECO:0000313" key="3">
    <source>
        <dbReference type="Proteomes" id="UP000067325"/>
    </source>
</evidence>
<dbReference type="KEGG" id="bcib:IM45_658"/>
<protein>
    <submittedName>
        <fullName evidence="2">Putative permease</fullName>
    </submittedName>
</protein>
<feature type="transmembrane region" description="Helical" evidence="1">
    <location>
        <begin position="46"/>
        <end position="65"/>
    </location>
</feature>
<organism evidence="2 3">
    <name type="scientific">Candidatus Palibaumannia cicadellinicola</name>
    <dbReference type="NCBI Taxonomy" id="186490"/>
    <lineage>
        <taxon>Bacteria</taxon>
        <taxon>Pseudomonadati</taxon>
        <taxon>Pseudomonadota</taxon>
        <taxon>Gammaproteobacteria</taxon>
        <taxon>Candidatus Palibaumannia</taxon>
    </lineage>
</organism>
<accession>A0A088MYB6</accession>
<evidence type="ECO:0000313" key="2">
    <source>
        <dbReference type="EMBL" id="AIN47204.1"/>
    </source>
</evidence>
<dbReference type="RefSeq" id="WP_051984600.1">
    <property type="nucleotide sequence ID" value="NZ_CP008985.1"/>
</dbReference>